<dbReference type="InParanoid" id="A2FZH8"/>
<evidence type="ECO:0000313" key="2">
    <source>
        <dbReference type="Proteomes" id="UP000001542"/>
    </source>
</evidence>
<dbReference type="RefSeq" id="XP_001302608.1">
    <property type="nucleotide sequence ID" value="XM_001302607.1"/>
</dbReference>
<sequence>MSSFLALQDMMNNFEYMPLVSGNYAYIRVDGVSTGSFHTSGKTTLVARVGPRSSFMGHAAEFNEKNHPNKTWEFRYNDPARSSFVLVLFKKHLFGGDEEIGEVELRLSAFEPNTVVSEEFTLKSPHNMPVPARARISVHLSEDGSSAFCAPAGGKILANPEIPHKATYFH</sequence>
<name>A2FZH8_TRIV3</name>
<dbReference type="VEuPathDB" id="TrichDB:TVAG_471500"/>
<reference evidence="1" key="1">
    <citation type="submission" date="2006-10" db="EMBL/GenBank/DDBJ databases">
        <authorList>
            <person name="Amadeo P."/>
            <person name="Zhao Q."/>
            <person name="Wortman J."/>
            <person name="Fraser-Liggett C."/>
            <person name="Carlton J."/>
        </authorList>
    </citation>
    <scope>NUCLEOTIDE SEQUENCE</scope>
    <source>
        <strain evidence="1">G3</strain>
    </source>
</reference>
<accession>A2FZH8</accession>
<proteinExistence type="predicted"/>
<dbReference type="InterPro" id="IPR035892">
    <property type="entry name" value="C2_domain_sf"/>
</dbReference>
<dbReference type="SMR" id="A2FZH8"/>
<dbReference type="EMBL" id="DS114177">
    <property type="protein sequence ID" value="EAX89678.1"/>
    <property type="molecule type" value="Genomic_DNA"/>
</dbReference>
<dbReference type="AlphaFoldDB" id="A2FZH8"/>
<keyword evidence="2" id="KW-1185">Reference proteome</keyword>
<protein>
    <submittedName>
        <fullName evidence="1">Uncharacterized protein</fullName>
    </submittedName>
</protein>
<reference evidence="1" key="2">
    <citation type="journal article" date="2007" name="Science">
        <title>Draft genome sequence of the sexually transmitted pathogen Trichomonas vaginalis.</title>
        <authorList>
            <person name="Carlton J.M."/>
            <person name="Hirt R.P."/>
            <person name="Silva J.C."/>
            <person name="Delcher A.L."/>
            <person name="Schatz M."/>
            <person name="Zhao Q."/>
            <person name="Wortman J.R."/>
            <person name="Bidwell S.L."/>
            <person name="Alsmark U.C.M."/>
            <person name="Besteiro S."/>
            <person name="Sicheritz-Ponten T."/>
            <person name="Noel C.J."/>
            <person name="Dacks J.B."/>
            <person name="Foster P.G."/>
            <person name="Simillion C."/>
            <person name="Van de Peer Y."/>
            <person name="Miranda-Saavedra D."/>
            <person name="Barton G.J."/>
            <person name="Westrop G.D."/>
            <person name="Mueller S."/>
            <person name="Dessi D."/>
            <person name="Fiori P.L."/>
            <person name="Ren Q."/>
            <person name="Paulsen I."/>
            <person name="Zhang H."/>
            <person name="Bastida-Corcuera F.D."/>
            <person name="Simoes-Barbosa A."/>
            <person name="Brown M.T."/>
            <person name="Hayes R.D."/>
            <person name="Mukherjee M."/>
            <person name="Okumura C.Y."/>
            <person name="Schneider R."/>
            <person name="Smith A.J."/>
            <person name="Vanacova S."/>
            <person name="Villalvazo M."/>
            <person name="Haas B.J."/>
            <person name="Pertea M."/>
            <person name="Feldblyum T.V."/>
            <person name="Utterback T.R."/>
            <person name="Shu C.L."/>
            <person name="Osoegawa K."/>
            <person name="de Jong P.J."/>
            <person name="Hrdy I."/>
            <person name="Horvathova L."/>
            <person name="Zubacova Z."/>
            <person name="Dolezal P."/>
            <person name="Malik S.B."/>
            <person name="Logsdon J.M. Jr."/>
            <person name="Henze K."/>
            <person name="Gupta A."/>
            <person name="Wang C.C."/>
            <person name="Dunne R.L."/>
            <person name="Upcroft J.A."/>
            <person name="Upcroft P."/>
            <person name="White O."/>
            <person name="Salzberg S.L."/>
            <person name="Tang P."/>
            <person name="Chiu C.-H."/>
            <person name="Lee Y.-S."/>
            <person name="Embley T.M."/>
            <person name="Coombs G.H."/>
            <person name="Mottram J.C."/>
            <person name="Tachezy J."/>
            <person name="Fraser-Liggett C.M."/>
            <person name="Johnson P.J."/>
        </authorList>
    </citation>
    <scope>NUCLEOTIDE SEQUENCE [LARGE SCALE GENOMIC DNA]</scope>
    <source>
        <strain evidence="1">G3</strain>
    </source>
</reference>
<evidence type="ECO:0000313" key="1">
    <source>
        <dbReference type="EMBL" id="EAX89678.1"/>
    </source>
</evidence>
<dbReference type="SUPFAM" id="SSF49562">
    <property type="entry name" value="C2 domain (Calcium/lipid-binding domain, CaLB)"/>
    <property type="match status" value="1"/>
</dbReference>
<dbReference type="Proteomes" id="UP000001542">
    <property type="component" value="Unassembled WGS sequence"/>
</dbReference>
<organism evidence="1 2">
    <name type="scientific">Trichomonas vaginalis (strain ATCC PRA-98 / G3)</name>
    <dbReference type="NCBI Taxonomy" id="412133"/>
    <lineage>
        <taxon>Eukaryota</taxon>
        <taxon>Metamonada</taxon>
        <taxon>Parabasalia</taxon>
        <taxon>Trichomonadida</taxon>
        <taxon>Trichomonadidae</taxon>
        <taxon>Trichomonas</taxon>
    </lineage>
</organism>
<gene>
    <name evidence="1" type="ORF">TVAG_471500</name>
</gene>
<dbReference type="VEuPathDB" id="TrichDB:TVAGG3_0423820"/>
<dbReference type="KEGG" id="tva:4747350"/>